<evidence type="ECO:0000313" key="1">
    <source>
        <dbReference type="EMBL" id="KAH0551807.1"/>
    </source>
</evidence>
<dbReference type="AlphaFoldDB" id="A0AAV7IH23"/>
<evidence type="ECO:0000313" key="2">
    <source>
        <dbReference type="Proteomes" id="UP000826195"/>
    </source>
</evidence>
<proteinExistence type="predicted"/>
<organism evidence="1 2">
    <name type="scientific">Cotesia glomerata</name>
    <name type="common">Lepidopteran parasitic wasp</name>
    <name type="synonym">Apanteles glomeratus</name>
    <dbReference type="NCBI Taxonomy" id="32391"/>
    <lineage>
        <taxon>Eukaryota</taxon>
        <taxon>Metazoa</taxon>
        <taxon>Ecdysozoa</taxon>
        <taxon>Arthropoda</taxon>
        <taxon>Hexapoda</taxon>
        <taxon>Insecta</taxon>
        <taxon>Pterygota</taxon>
        <taxon>Neoptera</taxon>
        <taxon>Endopterygota</taxon>
        <taxon>Hymenoptera</taxon>
        <taxon>Apocrita</taxon>
        <taxon>Ichneumonoidea</taxon>
        <taxon>Braconidae</taxon>
        <taxon>Microgastrinae</taxon>
        <taxon>Cotesia</taxon>
    </lineage>
</organism>
<sequence>MKRRYHEIIPRNCRSSLVFRGGAISVIARTFLGPSGFPARRLRDLSTPYSASENATFRDSVSGSPHEVGILIPIYTTLIKQHAKIRTKKIFLVLFEPFARMQWARDSGFGRSFSDIWAKKDEDAPKYRHNHNKAIYNKLKI</sequence>
<protein>
    <submittedName>
        <fullName evidence="1">Uncharacterized protein</fullName>
    </submittedName>
</protein>
<name>A0AAV7IH23_COTGL</name>
<accession>A0AAV7IH23</accession>
<keyword evidence="2" id="KW-1185">Reference proteome</keyword>
<gene>
    <name evidence="1" type="ORF">KQX54_001443</name>
</gene>
<dbReference type="EMBL" id="JAHXZJ010001492">
    <property type="protein sequence ID" value="KAH0551807.1"/>
    <property type="molecule type" value="Genomic_DNA"/>
</dbReference>
<dbReference type="Proteomes" id="UP000826195">
    <property type="component" value="Unassembled WGS sequence"/>
</dbReference>
<comment type="caution">
    <text evidence="1">The sequence shown here is derived from an EMBL/GenBank/DDBJ whole genome shotgun (WGS) entry which is preliminary data.</text>
</comment>
<feature type="non-terminal residue" evidence="1">
    <location>
        <position position="141"/>
    </location>
</feature>
<reference evidence="1 2" key="1">
    <citation type="journal article" date="2021" name="J. Hered.">
        <title>A chromosome-level genome assembly of the parasitoid wasp, Cotesia glomerata (Hymenoptera: Braconidae).</title>
        <authorList>
            <person name="Pinto B.J."/>
            <person name="Weis J.J."/>
            <person name="Gamble T."/>
            <person name="Ode P.J."/>
            <person name="Paul R."/>
            <person name="Zaspel J.M."/>
        </authorList>
    </citation>
    <scope>NUCLEOTIDE SEQUENCE [LARGE SCALE GENOMIC DNA]</scope>
    <source>
        <strain evidence="1">CgM1</strain>
    </source>
</reference>